<dbReference type="RefSeq" id="WP_379077131.1">
    <property type="nucleotide sequence ID" value="NZ_JBHTJW010000003.1"/>
</dbReference>
<dbReference type="EMBL" id="JBHTJW010000003">
    <property type="protein sequence ID" value="MFD0930527.1"/>
    <property type="molecule type" value="Genomic_DNA"/>
</dbReference>
<proteinExistence type="predicted"/>
<evidence type="ECO:0000313" key="2">
    <source>
        <dbReference type="Proteomes" id="UP001597106"/>
    </source>
</evidence>
<organism evidence="1 2">
    <name type="scientific">Methylophilus glucosoxydans</name>
    <dbReference type="NCBI Taxonomy" id="752553"/>
    <lineage>
        <taxon>Bacteria</taxon>
        <taxon>Pseudomonadati</taxon>
        <taxon>Pseudomonadota</taxon>
        <taxon>Betaproteobacteria</taxon>
        <taxon>Nitrosomonadales</taxon>
        <taxon>Methylophilaceae</taxon>
        <taxon>Methylophilus</taxon>
    </lineage>
</organism>
<comment type="caution">
    <text evidence="1">The sequence shown here is derived from an EMBL/GenBank/DDBJ whole genome shotgun (WGS) entry which is preliminary data.</text>
</comment>
<keyword evidence="2" id="KW-1185">Reference proteome</keyword>
<sequence length="175" mass="19424">MQSVSVQSLARQFCHGQYVNTVDAALWRQTFEYIGRIQDESGFDQSSIAALWRQYGGDLRALIKNDALVLRVLKKCLADTRHQPLQGLTLYRGESWFLFDQDQIGFCWTPSEALATSYAKGLNAVESGGVLLKCFAPAEAILAVPPSASEMKQNTYICDPGALLRMTTLALFPKL</sequence>
<name>A0ABW3GIU3_9PROT</name>
<gene>
    <name evidence="1" type="ORF">ACFQ1T_12145</name>
</gene>
<dbReference type="Proteomes" id="UP001597106">
    <property type="component" value="Unassembled WGS sequence"/>
</dbReference>
<protein>
    <submittedName>
        <fullName evidence="1">Uncharacterized protein</fullName>
    </submittedName>
</protein>
<evidence type="ECO:0000313" key="1">
    <source>
        <dbReference type="EMBL" id="MFD0930527.1"/>
    </source>
</evidence>
<reference evidence="2" key="1">
    <citation type="journal article" date="2019" name="Int. J. Syst. Evol. Microbiol.">
        <title>The Global Catalogue of Microorganisms (GCM) 10K type strain sequencing project: providing services to taxonomists for standard genome sequencing and annotation.</title>
        <authorList>
            <consortium name="The Broad Institute Genomics Platform"/>
            <consortium name="The Broad Institute Genome Sequencing Center for Infectious Disease"/>
            <person name="Wu L."/>
            <person name="Ma J."/>
        </authorList>
    </citation>
    <scope>NUCLEOTIDE SEQUENCE [LARGE SCALE GENOMIC DNA]</scope>
    <source>
        <strain evidence="2">CCUG 59685</strain>
    </source>
</reference>
<accession>A0ABW3GIU3</accession>